<reference evidence="2" key="1">
    <citation type="submission" date="2022-11" db="UniProtKB">
        <authorList>
            <consortium name="WormBaseParasite"/>
        </authorList>
    </citation>
    <scope>IDENTIFICATION</scope>
</reference>
<sequence>MHHSESSNSDEQEDGGIDMEVIADDNIESDRDFENESNEVLTENLEDETMNDDQMRVLCENFFATERRQKFALPQPIMDYIIKYANHDILQKLYQACKYFFRKRLEPICYSLVESHEKTIYHKQKLCLFYKDVKQKLSKNTVVTTVLSIGLFSSRNFMAKEILPRLSRCDAKYIELWNQNFTFDELKFLVEHGNVVELFLLNCDVKEKVGGNIVELEKIVELLPKIEKLDLYPVKCNANTGKALANMKFNSKIDYLCLANINGEIFDANEFLKFCDTNRAKYFSLIMAFDFDESLVAEFVSVILDYSESDEDTKFQYYLN</sequence>
<evidence type="ECO:0000313" key="1">
    <source>
        <dbReference type="Proteomes" id="UP000887579"/>
    </source>
</evidence>
<dbReference type="WBParaSite" id="ES5_v2.g23453.t1">
    <property type="protein sequence ID" value="ES5_v2.g23453.t1"/>
    <property type="gene ID" value="ES5_v2.g23453"/>
</dbReference>
<proteinExistence type="predicted"/>
<name>A0AC34G1P8_9BILA</name>
<protein>
    <submittedName>
        <fullName evidence="2">Uncharacterized protein</fullName>
    </submittedName>
</protein>
<evidence type="ECO:0000313" key="2">
    <source>
        <dbReference type="WBParaSite" id="ES5_v2.g23453.t1"/>
    </source>
</evidence>
<accession>A0AC34G1P8</accession>
<organism evidence="1 2">
    <name type="scientific">Panagrolaimus sp. ES5</name>
    <dbReference type="NCBI Taxonomy" id="591445"/>
    <lineage>
        <taxon>Eukaryota</taxon>
        <taxon>Metazoa</taxon>
        <taxon>Ecdysozoa</taxon>
        <taxon>Nematoda</taxon>
        <taxon>Chromadorea</taxon>
        <taxon>Rhabditida</taxon>
        <taxon>Tylenchina</taxon>
        <taxon>Panagrolaimomorpha</taxon>
        <taxon>Panagrolaimoidea</taxon>
        <taxon>Panagrolaimidae</taxon>
        <taxon>Panagrolaimus</taxon>
    </lineage>
</organism>
<dbReference type="Proteomes" id="UP000887579">
    <property type="component" value="Unplaced"/>
</dbReference>